<feature type="region of interest" description="Disordered" evidence="4">
    <location>
        <begin position="1"/>
        <end position="29"/>
    </location>
</feature>
<dbReference type="SMART" id="SM00228">
    <property type="entry name" value="PDZ"/>
    <property type="match status" value="2"/>
</dbReference>
<protein>
    <recommendedName>
        <fullName evidence="5">PDZ domain-containing protein</fullName>
    </recommendedName>
</protein>
<gene>
    <name evidence="6" type="ORF">PFISCL1PPCAC_8692</name>
</gene>
<evidence type="ECO:0000256" key="3">
    <source>
        <dbReference type="ARBA" id="ARBA00022737"/>
    </source>
</evidence>
<keyword evidence="2" id="KW-0472">Membrane</keyword>
<reference evidence="6" key="1">
    <citation type="submission" date="2023-10" db="EMBL/GenBank/DDBJ databases">
        <title>Genome assembly of Pristionchus species.</title>
        <authorList>
            <person name="Yoshida K."/>
            <person name="Sommer R.J."/>
        </authorList>
    </citation>
    <scope>NUCLEOTIDE SEQUENCE</scope>
    <source>
        <strain evidence="6">RS5133</strain>
    </source>
</reference>
<dbReference type="PANTHER" id="PTHR14191:SF3">
    <property type="entry name" value="NA(+)_H(+) EXCHANGE REGULATORY COFACTOR-LIKE PROTEIN NRFL-1"/>
    <property type="match status" value="1"/>
</dbReference>
<dbReference type="Proteomes" id="UP001432322">
    <property type="component" value="Unassembled WGS sequence"/>
</dbReference>
<evidence type="ECO:0000259" key="5">
    <source>
        <dbReference type="PROSITE" id="PS50106"/>
    </source>
</evidence>
<evidence type="ECO:0000256" key="4">
    <source>
        <dbReference type="SAM" id="MobiDB-lite"/>
    </source>
</evidence>
<keyword evidence="3" id="KW-0677">Repeat</keyword>
<keyword evidence="2" id="KW-1003">Cell membrane</keyword>
<accession>A0AAV5VFM6</accession>
<evidence type="ECO:0000313" key="7">
    <source>
        <dbReference type="Proteomes" id="UP001432322"/>
    </source>
</evidence>
<feature type="non-terminal residue" evidence="6">
    <location>
        <position position="1"/>
    </location>
</feature>
<dbReference type="GO" id="GO:0016324">
    <property type="term" value="C:apical plasma membrane"/>
    <property type="evidence" value="ECO:0007669"/>
    <property type="project" value="TreeGrafter"/>
</dbReference>
<feature type="domain" description="PDZ" evidence="5">
    <location>
        <begin position="130"/>
        <end position="210"/>
    </location>
</feature>
<dbReference type="EMBL" id="BTSY01000003">
    <property type="protein sequence ID" value="GMT17395.1"/>
    <property type="molecule type" value="Genomic_DNA"/>
</dbReference>
<comment type="subcellular location">
    <subcellularLocation>
        <location evidence="1">Cell membrane</location>
    </subcellularLocation>
</comment>
<feature type="compositionally biased region" description="Acidic residues" evidence="4">
    <location>
        <begin position="1"/>
        <end position="11"/>
    </location>
</feature>
<comment type="caution">
    <text evidence="6">The sequence shown here is derived from an EMBL/GenBank/DDBJ whole genome shotgun (WGS) entry which is preliminary data.</text>
</comment>
<dbReference type="InterPro" id="IPR051067">
    <property type="entry name" value="NHER"/>
</dbReference>
<dbReference type="InterPro" id="IPR041489">
    <property type="entry name" value="PDZ_6"/>
</dbReference>
<name>A0AAV5VFM6_9BILA</name>
<feature type="non-terminal residue" evidence="6">
    <location>
        <position position="347"/>
    </location>
</feature>
<evidence type="ECO:0000256" key="1">
    <source>
        <dbReference type="ARBA" id="ARBA00004236"/>
    </source>
</evidence>
<proteinExistence type="predicted"/>
<dbReference type="GO" id="GO:0043495">
    <property type="term" value="F:protein-membrane adaptor activity"/>
    <property type="evidence" value="ECO:0007669"/>
    <property type="project" value="TreeGrafter"/>
</dbReference>
<organism evidence="6 7">
    <name type="scientific">Pristionchus fissidentatus</name>
    <dbReference type="NCBI Taxonomy" id="1538716"/>
    <lineage>
        <taxon>Eukaryota</taxon>
        <taxon>Metazoa</taxon>
        <taxon>Ecdysozoa</taxon>
        <taxon>Nematoda</taxon>
        <taxon>Chromadorea</taxon>
        <taxon>Rhabditida</taxon>
        <taxon>Rhabditina</taxon>
        <taxon>Diplogasteromorpha</taxon>
        <taxon>Diplogasteroidea</taxon>
        <taxon>Neodiplogasteridae</taxon>
        <taxon>Pristionchus</taxon>
    </lineage>
</organism>
<dbReference type="GO" id="GO:0072659">
    <property type="term" value="P:protein localization to plasma membrane"/>
    <property type="evidence" value="ECO:0007669"/>
    <property type="project" value="TreeGrafter"/>
</dbReference>
<dbReference type="PANTHER" id="PTHR14191">
    <property type="entry name" value="PDZ DOMAIN CONTAINING PROTEIN"/>
    <property type="match status" value="1"/>
</dbReference>
<dbReference type="InterPro" id="IPR001478">
    <property type="entry name" value="PDZ"/>
</dbReference>
<dbReference type="SUPFAM" id="SSF50156">
    <property type="entry name" value="PDZ domain-like"/>
    <property type="match status" value="2"/>
</dbReference>
<evidence type="ECO:0000256" key="2">
    <source>
        <dbReference type="ARBA" id="ARBA00022475"/>
    </source>
</evidence>
<evidence type="ECO:0000313" key="6">
    <source>
        <dbReference type="EMBL" id="GMT17395.1"/>
    </source>
</evidence>
<dbReference type="InterPro" id="IPR036034">
    <property type="entry name" value="PDZ_sf"/>
</dbReference>
<dbReference type="Gene3D" id="2.30.42.10">
    <property type="match status" value="2"/>
</dbReference>
<dbReference type="Pfam" id="PF17820">
    <property type="entry name" value="PDZ_6"/>
    <property type="match status" value="1"/>
</dbReference>
<dbReference type="AlphaFoldDB" id="A0AAV5VFM6"/>
<keyword evidence="7" id="KW-1185">Reference proteome</keyword>
<sequence length="347" mass="37585">EEKEEEEEGKDTEEAKGETEETTSIYCPGTPVTAKPAAAVETAAESAAAAAALTVAAAKCAADAALQELLFTAQSEDWEQAREKLEEGREQLELALEHFDSCMQTIDRMEIVNKPAVQALETRYLPAPRFIVIERSEDKMESGIGIYSKGNDHFVGTLVKDSPADRAGVKTGDRIYSINGTHTGRLGNDEVLLRLGPGASSIDLLILEENAANLYKELNMFVTQELPNVVRGADDATAGDAPSAFPLAELSPSGLYGFYVHLWKEPAVHSVVPGSYEDRAGLKAGTRIVGVDDVLFHSSTPVMKVVEMIRENPKVPTLWITDAPKKGPIVPGIKHVSYLLKISERLP</sequence>
<dbReference type="PROSITE" id="PS50106">
    <property type="entry name" value="PDZ"/>
    <property type="match status" value="1"/>
</dbReference>